<reference evidence="1 2" key="1">
    <citation type="journal article" date="2011" name="J. Bacteriol.">
        <title>Genome sequence of Halorhabdus tiamatea, the first archaeon isolated from a deep-sea anoxic brine lake.</title>
        <authorList>
            <person name="Antunes A."/>
            <person name="Alam I."/>
            <person name="Bajic V.B."/>
            <person name="Stingl U."/>
        </authorList>
    </citation>
    <scope>NUCLEOTIDE SEQUENCE [LARGE SCALE GENOMIC DNA]</scope>
    <source>
        <strain evidence="1 2">SARL4B</strain>
    </source>
</reference>
<evidence type="ECO:0000313" key="1">
    <source>
        <dbReference type="EMBL" id="ERJ07441.1"/>
    </source>
</evidence>
<accession>F7PMN6</accession>
<dbReference type="AlphaFoldDB" id="F7PMN6"/>
<evidence type="ECO:0000313" key="2">
    <source>
        <dbReference type="Proteomes" id="UP000003861"/>
    </source>
</evidence>
<dbReference type="Proteomes" id="UP000003861">
    <property type="component" value="Unassembled WGS sequence"/>
</dbReference>
<name>F7PMN6_9EURY</name>
<dbReference type="EMBL" id="AFNT02000003">
    <property type="protein sequence ID" value="ERJ07441.1"/>
    <property type="molecule type" value="Genomic_DNA"/>
</dbReference>
<comment type="caution">
    <text evidence="1">The sequence shown here is derived from an EMBL/GenBank/DDBJ whole genome shotgun (WGS) entry which is preliminary data.</text>
</comment>
<protein>
    <submittedName>
        <fullName evidence="1">Uncharacterized protein</fullName>
    </submittedName>
</protein>
<sequence>MVAESGGGPIGDDVPAFGSEDLSIFECAIRRNILENWSLASDVWRLEDESTSTAADHEGPHSLVGMFYHRDSISRIRISTQSPWVDAGVRVEVFAPLPKDEAAAGPDEDANDITVADNLFRRMGESVWFAEYFARNIDGMIPDGPATKPHGKVTDA</sequence>
<reference evidence="1 2" key="2">
    <citation type="journal article" date="2013" name="PLoS ONE">
        <title>INDIGO - INtegrated Data Warehouse of MIcrobial GenOmes with Examples from the Red Sea Extremophiles.</title>
        <authorList>
            <person name="Alam I."/>
            <person name="Antunes A."/>
            <person name="Kamau A.A."/>
            <person name="Ba Alawi W."/>
            <person name="Kalkatawi M."/>
            <person name="Stingl U."/>
            <person name="Bajic V.B."/>
        </authorList>
    </citation>
    <scope>NUCLEOTIDE SEQUENCE [LARGE SCALE GENOMIC DNA]</scope>
    <source>
        <strain evidence="1 2">SARL4B</strain>
    </source>
</reference>
<gene>
    <name evidence="1" type="ORF">HLRTI_000483</name>
</gene>
<organism evidence="1 2">
    <name type="scientific">Halorhabdus tiamatea SARL4B</name>
    <dbReference type="NCBI Taxonomy" id="1033806"/>
    <lineage>
        <taxon>Archaea</taxon>
        <taxon>Methanobacteriati</taxon>
        <taxon>Methanobacteriota</taxon>
        <taxon>Stenosarchaea group</taxon>
        <taxon>Halobacteria</taxon>
        <taxon>Halobacteriales</taxon>
        <taxon>Haloarculaceae</taxon>
        <taxon>Halorhabdus</taxon>
    </lineage>
</organism>
<proteinExistence type="predicted"/>
<dbReference type="RefSeq" id="WP_008527007.1">
    <property type="nucleotide sequence ID" value="NZ_AFNT02000003.1"/>
</dbReference>